<keyword evidence="3" id="KW-1185">Reference proteome</keyword>
<sequence>MVVALAAVLAFAVSVLAAADPSGAKNVGNGVGQQFITGGCVSNADCASVCCAQQNGAGGVCSGKGAQFQAGKTGCGFVDPNKEQTISAAQKQSQARAFRA</sequence>
<dbReference type="Proteomes" id="UP000036947">
    <property type="component" value="Unassembled WGS sequence"/>
</dbReference>
<gene>
    <name evidence="2" type="ORF">TOPH_07435</name>
</gene>
<feature type="signal peptide" evidence="1">
    <location>
        <begin position="1"/>
        <end position="17"/>
    </location>
</feature>
<evidence type="ECO:0000313" key="3">
    <source>
        <dbReference type="Proteomes" id="UP000036947"/>
    </source>
</evidence>
<dbReference type="OrthoDB" id="2132010at2759"/>
<accession>A0A0L0N2A0</accession>
<keyword evidence="1" id="KW-0732">Signal</keyword>
<dbReference type="EMBL" id="LFRF01000030">
    <property type="protein sequence ID" value="KND87940.1"/>
    <property type="molecule type" value="Genomic_DNA"/>
</dbReference>
<feature type="chain" id="PRO_5005544644" description="Biotrophy-associated secreted protein 2" evidence="1">
    <location>
        <begin position="18"/>
        <end position="100"/>
    </location>
</feature>
<proteinExistence type="predicted"/>
<evidence type="ECO:0008006" key="4">
    <source>
        <dbReference type="Google" id="ProtNLM"/>
    </source>
</evidence>
<reference evidence="2 3" key="1">
    <citation type="journal article" date="2015" name="BMC Genomics">
        <title>The genome of the truffle-parasite Tolypocladium ophioglossoides and the evolution of antifungal peptaibiotics.</title>
        <authorList>
            <person name="Quandt C.A."/>
            <person name="Bushley K.E."/>
            <person name="Spatafora J.W."/>
        </authorList>
    </citation>
    <scope>NUCLEOTIDE SEQUENCE [LARGE SCALE GENOMIC DNA]</scope>
    <source>
        <strain evidence="2 3">CBS 100239</strain>
    </source>
</reference>
<name>A0A0L0N2A0_TOLOC</name>
<dbReference type="AlphaFoldDB" id="A0A0L0N2A0"/>
<evidence type="ECO:0000313" key="2">
    <source>
        <dbReference type="EMBL" id="KND87940.1"/>
    </source>
</evidence>
<organism evidence="2 3">
    <name type="scientific">Tolypocladium ophioglossoides (strain CBS 100239)</name>
    <name type="common">Snaketongue truffleclub</name>
    <name type="synonym">Elaphocordyceps ophioglossoides</name>
    <dbReference type="NCBI Taxonomy" id="1163406"/>
    <lineage>
        <taxon>Eukaryota</taxon>
        <taxon>Fungi</taxon>
        <taxon>Dikarya</taxon>
        <taxon>Ascomycota</taxon>
        <taxon>Pezizomycotina</taxon>
        <taxon>Sordariomycetes</taxon>
        <taxon>Hypocreomycetidae</taxon>
        <taxon>Hypocreales</taxon>
        <taxon>Ophiocordycipitaceae</taxon>
        <taxon>Tolypocladium</taxon>
    </lineage>
</organism>
<protein>
    <recommendedName>
        <fullName evidence="4">Biotrophy-associated secreted protein 2</fullName>
    </recommendedName>
</protein>
<evidence type="ECO:0000256" key="1">
    <source>
        <dbReference type="SAM" id="SignalP"/>
    </source>
</evidence>
<comment type="caution">
    <text evidence="2">The sequence shown here is derived from an EMBL/GenBank/DDBJ whole genome shotgun (WGS) entry which is preliminary data.</text>
</comment>